<dbReference type="OrthoDB" id="283424at2759"/>
<dbReference type="InterPro" id="IPR019349">
    <property type="entry name" value="Ribosomal_mS35_mit"/>
</dbReference>
<gene>
    <name evidence="3" type="ORF">pdam_00014610</name>
</gene>
<evidence type="ECO:0000313" key="4">
    <source>
        <dbReference type="Proteomes" id="UP000275408"/>
    </source>
</evidence>
<dbReference type="GO" id="GO:0005763">
    <property type="term" value="C:mitochondrial small ribosomal subunit"/>
    <property type="evidence" value="ECO:0007669"/>
    <property type="project" value="TreeGrafter"/>
</dbReference>
<sequence>MAALRSFGSWSSLCIKASSASNYLHNTTVQRRYAQGVVQSASFLMQQRERKRKRDNKKKKPKINQWIYKNIPGNLKLRSTYTDWPSVFTGPQSYNPATIPVLFRMGRMKHNKYGQDRPKGAIGNIELSKIPTFFHLAPPAVERHCQALKSLCTEWPSNLDQSSAPLRVTTKNYLFAGPSLHHPGSRVVKLQVYLRDLVLDDHARKKLIELVEDRYDPETDELTIVTDRCPTRKQNRDYAMYLLSVLYHESWKTEPWEAEANKEEAESDDEDEEEIMQLKKKPKKPRPLKLINGELYRVNKFGKYFKLFINEKD</sequence>
<feature type="domain" description="Small ribosomal subunit protein mS35 mitochondrial conserved" evidence="2">
    <location>
        <begin position="163"/>
        <end position="252"/>
    </location>
</feature>
<dbReference type="PANTHER" id="PTHR13490">
    <property type="entry name" value="MITOCHONDRIAL 28S RIBOSOMAL PROTEIN S28"/>
    <property type="match status" value="1"/>
</dbReference>
<name>A0A3M6UZB1_POCDA</name>
<feature type="compositionally biased region" description="Acidic residues" evidence="1">
    <location>
        <begin position="265"/>
        <end position="275"/>
    </location>
</feature>
<feature type="region of interest" description="Disordered" evidence="1">
    <location>
        <begin position="261"/>
        <end position="283"/>
    </location>
</feature>
<evidence type="ECO:0000259" key="2">
    <source>
        <dbReference type="Pfam" id="PF10213"/>
    </source>
</evidence>
<accession>A0A3M6UZB1</accession>
<dbReference type="GO" id="GO:0032543">
    <property type="term" value="P:mitochondrial translation"/>
    <property type="evidence" value="ECO:0007669"/>
    <property type="project" value="InterPro"/>
</dbReference>
<comment type="caution">
    <text evidence="3">The sequence shown here is derived from an EMBL/GenBank/DDBJ whole genome shotgun (WGS) entry which is preliminary data.</text>
</comment>
<organism evidence="3 4">
    <name type="scientific">Pocillopora damicornis</name>
    <name type="common">Cauliflower coral</name>
    <name type="synonym">Millepora damicornis</name>
    <dbReference type="NCBI Taxonomy" id="46731"/>
    <lineage>
        <taxon>Eukaryota</taxon>
        <taxon>Metazoa</taxon>
        <taxon>Cnidaria</taxon>
        <taxon>Anthozoa</taxon>
        <taxon>Hexacorallia</taxon>
        <taxon>Scleractinia</taxon>
        <taxon>Astrocoeniina</taxon>
        <taxon>Pocilloporidae</taxon>
        <taxon>Pocillopora</taxon>
    </lineage>
</organism>
<dbReference type="EMBL" id="RCHS01000416">
    <property type="protein sequence ID" value="RMX58939.1"/>
    <property type="molecule type" value="Genomic_DNA"/>
</dbReference>
<evidence type="ECO:0000256" key="1">
    <source>
        <dbReference type="SAM" id="MobiDB-lite"/>
    </source>
</evidence>
<evidence type="ECO:0000313" key="3">
    <source>
        <dbReference type="EMBL" id="RMX58939.1"/>
    </source>
</evidence>
<protein>
    <recommendedName>
        <fullName evidence="2">Small ribosomal subunit protein mS35 mitochondrial conserved domain-containing protein</fullName>
    </recommendedName>
</protein>
<dbReference type="Proteomes" id="UP000275408">
    <property type="component" value="Unassembled WGS sequence"/>
</dbReference>
<dbReference type="STRING" id="46731.A0A3M6UZB1"/>
<keyword evidence="4" id="KW-1185">Reference proteome</keyword>
<dbReference type="InterPro" id="IPR039848">
    <property type="entry name" value="Ribosomal_mS35_mt"/>
</dbReference>
<proteinExistence type="predicted"/>
<dbReference type="AlphaFoldDB" id="A0A3M6UZB1"/>
<dbReference type="PANTHER" id="PTHR13490:SF0">
    <property type="entry name" value="SMALL RIBOSOMAL SUBUNIT PROTEIN MS35"/>
    <property type="match status" value="1"/>
</dbReference>
<dbReference type="Pfam" id="PF10213">
    <property type="entry name" value="MRP-S28"/>
    <property type="match status" value="1"/>
</dbReference>
<dbReference type="OMA" id="EQNIEYA"/>
<reference evidence="3 4" key="1">
    <citation type="journal article" date="2018" name="Sci. Rep.">
        <title>Comparative analysis of the Pocillopora damicornis genome highlights role of immune system in coral evolution.</title>
        <authorList>
            <person name="Cunning R."/>
            <person name="Bay R.A."/>
            <person name="Gillette P."/>
            <person name="Baker A.C."/>
            <person name="Traylor-Knowles N."/>
        </authorList>
    </citation>
    <scope>NUCLEOTIDE SEQUENCE [LARGE SCALE GENOMIC DNA]</scope>
    <source>
        <strain evidence="3">RSMAS</strain>
        <tissue evidence="3">Whole animal</tissue>
    </source>
</reference>
<dbReference type="GO" id="GO:0003735">
    <property type="term" value="F:structural constituent of ribosome"/>
    <property type="evidence" value="ECO:0007669"/>
    <property type="project" value="InterPro"/>
</dbReference>